<protein>
    <submittedName>
        <fullName evidence="5">3-dehydroquinate synthase II</fullName>
    </submittedName>
</protein>
<comment type="caution">
    <text evidence="5">The sequence shown here is derived from an EMBL/GenBank/DDBJ whole genome shotgun (WGS) entry which is preliminary data.</text>
</comment>
<dbReference type="InterPro" id="IPR056179">
    <property type="entry name" value="DHQS_C"/>
</dbReference>
<sequence>MEKKMVWLDIRNVTNETKIVDLVNKLRIDYLLIKESQLNKLAFSKKTKLILHVDENKDEIPEYSKDLILFTTSVDFLKRAKSKGYRTAFYIFVKNHADMEAAWSESQAFDFLAVEFKDETNIPLELLIARLQEKQTKILKFTKNIIDAEISFGVMEVGSDGVIFSEIDDNSVIAIDKLLSKNERGKINLVKGKVTDIQHVGMGHRACIDTISLLGMNEGMIIGSTSFGGLLVSSETHYLPYMELRPFRVNAGAIHSYVWSADSMTSYLTELKAGSKVICVDTAGNTREVSVGRVKIEQRPLIKIEVEVMNKKINAIVQDDWHIRIFGGDGSPLNVSSIKIGDELLAYTCEGGRHVGIKIDESIEEK</sequence>
<proteinExistence type="predicted"/>
<evidence type="ECO:0000313" key="6">
    <source>
        <dbReference type="Proteomes" id="UP001207626"/>
    </source>
</evidence>
<evidence type="ECO:0000259" key="3">
    <source>
        <dbReference type="Pfam" id="PF01959"/>
    </source>
</evidence>
<dbReference type="Pfam" id="PF01959">
    <property type="entry name" value="DHQS"/>
    <property type="match status" value="1"/>
</dbReference>
<feature type="domain" description="3-dehydroquinate synthase C-terminal" evidence="4">
    <location>
        <begin position="193"/>
        <end position="366"/>
    </location>
</feature>
<keyword evidence="6" id="KW-1185">Reference proteome</keyword>
<gene>
    <name evidence="5" type="ORF">M5X09_08830</name>
</gene>
<dbReference type="PANTHER" id="PTHR33563:SF1">
    <property type="entry name" value="3-DEHYDROQUINATE SYNTHASE"/>
    <property type="match status" value="1"/>
</dbReference>
<evidence type="ECO:0000256" key="1">
    <source>
        <dbReference type="ARBA" id="ARBA00022605"/>
    </source>
</evidence>
<keyword evidence="2" id="KW-0057">Aromatic amino acid biosynthesis</keyword>
<dbReference type="Pfam" id="PF26558">
    <property type="entry name" value="DHQS_2nd"/>
    <property type="match status" value="1"/>
</dbReference>
<feature type="domain" description="3-dehydroquinate synthase N-terminal" evidence="3">
    <location>
        <begin position="3"/>
        <end position="178"/>
    </location>
</feature>
<dbReference type="InterPro" id="IPR002812">
    <property type="entry name" value="DHQS"/>
</dbReference>
<keyword evidence="1" id="KW-0028">Amino-acid biosynthesis</keyword>
<evidence type="ECO:0000313" key="5">
    <source>
        <dbReference type="EMBL" id="MCY9519785.1"/>
    </source>
</evidence>
<reference evidence="5 6" key="1">
    <citation type="submission" date="2022-05" db="EMBL/GenBank/DDBJ databases">
        <title>Genome Sequencing of Bee-Associated Microbes.</title>
        <authorList>
            <person name="Dunlap C."/>
        </authorList>
    </citation>
    <scope>NUCLEOTIDE SEQUENCE [LARGE SCALE GENOMIC DNA]</scope>
    <source>
        <strain evidence="5 6">NRRL NRS-1438</strain>
    </source>
</reference>
<dbReference type="PANTHER" id="PTHR33563">
    <property type="match status" value="1"/>
</dbReference>
<dbReference type="EMBL" id="JAMDLW010000010">
    <property type="protein sequence ID" value="MCY9519785.1"/>
    <property type="molecule type" value="Genomic_DNA"/>
</dbReference>
<accession>A0ABT4DRC0</accession>
<dbReference type="RefSeq" id="WP_254912164.1">
    <property type="nucleotide sequence ID" value="NZ_JAMDLV010000001.1"/>
</dbReference>
<dbReference type="Proteomes" id="UP001207626">
    <property type="component" value="Unassembled WGS sequence"/>
</dbReference>
<evidence type="ECO:0000259" key="4">
    <source>
        <dbReference type="Pfam" id="PF26558"/>
    </source>
</evidence>
<organism evidence="5 6">
    <name type="scientific">Paenibacillus apiarius</name>
    <dbReference type="NCBI Taxonomy" id="46240"/>
    <lineage>
        <taxon>Bacteria</taxon>
        <taxon>Bacillati</taxon>
        <taxon>Bacillota</taxon>
        <taxon>Bacilli</taxon>
        <taxon>Bacillales</taxon>
        <taxon>Paenibacillaceae</taxon>
        <taxon>Paenibacillus</taxon>
    </lineage>
</organism>
<evidence type="ECO:0000256" key="2">
    <source>
        <dbReference type="ARBA" id="ARBA00023141"/>
    </source>
</evidence>
<dbReference type="InterPro" id="IPR030960">
    <property type="entry name" value="DHQS/DOIS_N"/>
</dbReference>
<name>A0ABT4DRC0_9BACL</name>